<feature type="signal peptide" evidence="1">
    <location>
        <begin position="1"/>
        <end position="19"/>
    </location>
</feature>
<proteinExistence type="predicted"/>
<keyword evidence="3" id="KW-1185">Reference proteome</keyword>
<gene>
    <name evidence="2" type="ORF">NBG4_770005</name>
</gene>
<protein>
    <recommendedName>
        <fullName evidence="4">Lipoprotein</fullName>
    </recommendedName>
</protein>
<evidence type="ECO:0000313" key="2">
    <source>
        <dbReference type="EMBL" id="SPQ01874.1"/>
    </source>
</evidence>
<dbReference type="EMBL" id="OUUY01000127">
    <property type="protein sequence ID" value="SPQ01874.1"/>
    <property type="molecule type" value="Genomic_DNA"/>
</dbReference>
<evidence type="ECO:0000256" key="1">
    <source>
        <dbReference type="SAM" id="SignalP"/>
    </source>
</evidence>
<organism evidence="2 3">
    <name type="scientific">Candidatus Sulfobium mesophilum</name>
    <dbReference type="NCBI Taxonomy" id="2016548"/>
    <lineage>
        <taxon>Bacteria</taxon>
        <taxon>Pseudomonadati</taxon>
        <taxon>Nitrospirota</taxon>
        <taxon>Nitrospiria</taxon>
        <taxon>Nitrospirales</taxon>
        <taxon>Nitrospiraceae</taxon>
        <taxon>Candidatus Sulfobium</taxon>
    </lineage>
</organism>
<keyword evidence="1" id="KW-0732">Signal</keyword>
<reference evidence="3" key="1">
    <citation type="submission" date="2018-03" db="EMBL/GenBank/DDBJ databases">
        <authorList>
            <person name="Zecchin S."/>
        </authorList>
    </citation>
    <scope>NUCLEOTIDE SEQUENCE [LARGE SCALE GENOMIC DNA]</scope>
</reference>
<dbReference type="AlphaFoldDB" id="A0A2U3QKD5"/>
<evidence type="ECO:0008006" key="4">
    <source>
        <dbReference type="Google" id="ProtNLM"/>
    </source>
</evidence>
<dbReference type="Proteomes" id="UP000245125">
    <property type="component" value="Unassembled WGS sequence"/>
</dbReference>
<accession>A0A2U3QKD5</accession>
<name>A0A2U3QKD5_9BACT</name>
<feature type="chain" id="PRO_5015726270" description="Lipoprotein" evidence="1">
    <location>
        <begin position="20"/>
        <end position="145"/>
    </location>
</feature>
<evidence type="ECO:0000313" key="3">
    <source>
        <dbReference type="Proteomes" id="UP000245125"/>
    </source>
</evidence>
<sequence length="145" mass="16356">MKKMRIIKLIMLFTVIACSQSISIVGVGTIDSIPKATYTMYSYVAPSAPQLRAVFLKSPDSAVEVVPYSVQITAATATPDEALAWVEKGPGFKRIFFYRVDFRGKTIGYLLMPERHSFARRYLEVNIYERDGKIYFVPSEQGVDD</sequence>